<name>A0A6J2UAD5_DROLE</name>
<protein>
    <submittedName>
        <fullName evidence="2">Uncharacterized protein LOC115631744</fullName>
    </submittedName>
</protein>
<dbReference type="AlphaFoldDB" id="A0A6J2UAD5"/>
<sequence>MVFASWFNTQKETFIVGFRDCKSRLLLAFADLDAKGARFSKCLGLEDGRNDEFLQFLTEQS</sequence>
<dbReference type="Proteomes" id="UP000504634">
    <property type="component" value="Unplaced"/>
</dbReference>
<keyword evidence="1" id="KW-1185">Reference proteome</keyword>
<proteinExistence type="predicted"/>
<gene>
    <name evidence="2" type="primary">LOC115631744</name>
</gene>
<dbReference type="RefSeq" id="XP_030384443.1">
    <property type="nucleotide sequence ID" value="XM_030528583.1"/>
</dbReference>
<reference evidence="2" key="1">
    <citation type="submission" date="2025-08" db="UniProtKB">
        <authorList>
            <consortium name="RefSeq"/>
        </authorList>
    </citation>
    <scope>IDENTIFICATION</scope>
    <source>
        <strain evidence="2">11010-0011.00</strain>
        <tissue evidence="2">Whole body</tissue>
    </source>
</reference>
<evidence type="ECO:0000313" key="2">
    <source>
        <dbReference type="RefSeq" id="XP_030384443.1"/>
    </source>
</evidence>
<organism evidence="1 2">
    <name type="scientific">Drosophila lebanonensis</name>
    <name type="common">Fruit fly</name>
    <name type="synonym">Scaptodrosophila lebanonensis</name>
    <dbReference type="NCBI Taxonomy" id="7225"/>
    <lineage>
        <taxon>Eukaryota</taxon>
        <taxon>Metazoa</taxon>
        <taxon>Ecdysozoa</taxon>
        <taxon>Arthropoda</taxon>
        <taxon>Hexapoda</taxon>
        <taxon>Insecta</taxon>
        <taxon>Pterygota</taxon>
        <taxon>Neoptera</taxon>
        <taxon>Endopterygota</taxon>
        <taxon>Diptera</taxon>
        <taxon>Brachycera</taxon>
        <taxon>Muscomorpha</taxon>
        <taxon>Ephydroidea</taxon>
        <taxon>Drosophilidae</taxon>
        <taxon>Scaptodrosophila</taxon>
    </lineage>
</organism>
<evidence type="ECO:0000313" key="1">
    <source>
        <dbReference type="Proteomes" id="UP000504634"/>
    </source>
</evidence>
<accession>A0A6J2UAD5</accession>
<dbReference type="GeneID" id="115631744"/>